<sequence length="273" mass="30621">MLSQFQDRLNIGCVRYVNALPFSSGLSQAPGVSLLMDTPTNLVPKLLSREIDYALTSVAATFSSPLHRVSSFGIAAYKKILSVNLHATSQFFAKEAPHIAATKESLSSILLLRVLCENLWNIPFPSVTLLSSDSILTQAEHYDALLLIGDTALRHPIIPGFHTYDLAASWYDLTAKPFVFAGILSLSSTISFQLQQEFSSALNYFQNHKQDITSKAAALLKLPESLMQEYYTLCRYELSEEDFAGLEQFRDYYDRLPQQAKYPNHVRFSCAYL</sequence>
<dbReference type="Proteomes" id="UP000002532">
    <property type="component" value="Chromosome"/>
</dbReference>
<reference evidence="5 6" key="1">
    <citation type="journal article" date="2005" name="Infect. Immun.">
        <title>Comparative genomic analysis of Chlamydia trachomatis oculotropic and genitotropic strains.</title>
        <authorList>
            <person name="Carlson J.H."/>
            <person name="Porcella S.F."/>
            <person name="McClarty G."/>
            <person name="Caldwell H.D."/>
        </authorList>
    </citation>
    <scope>NUCLEOTIDE SEQUENCE [LARGE SCALE GENOMIC DNA]</scope>
    <source>
        <strain evidence="6">ATCC VR-571B / DSM 19440 / HAR-13</strain>
    </source>
</reference>
<keyword evidence="6" id="KW-1185">Reference proteome</keyword>
<comment type="similarity">
    <text evidence="4">Belongs to the MqnA/MqnD family. MqnA subfamily.</text>
</comment>
<dbReference type="GO" id="GO:0009234">
    <property type="term" value="P:menaquinone biosynthetic process"/>
    <property type="evidence" value="ECO:0007669"/>
    <property type="project" value="UniProtKB-UniRule"/>
</dbReference>
<dbReference type="InterPro" id="IPR030868">
    <property type="entry name" value="MqnA"/>
</dbReference>
<dbReference type="Gene3D" id="3.40.190.10">
    <property type="entry name" value="Periplasmic binding protein-like II"/>
    <property type="match status" value="2"/>
</dbReference>
<dbReference type="PANTHER" id="PTHR37690">
    <property type="entry name" value="CHORISMATE DEHYDRATASE"/>
    <property type="match status" value="1"/>
</dbReference>
<name>A0A0H2X172_CHLTA</name>
<evidence type="ECO:0000313" key="5">
    <source>
        <dbReference type="EMBL" id="AAX50699.1"/>
    </source>
</evidence>
<dbReference type="GO" id="GO:0016836">
    <property type="term" value="F:hydro-lyase activity"/>
    <property type="evidence" value="ECO:0007669"/>
    <property type="project" value="UniProtKB-UniRule"/>
</dbReference>
<dbReference type="PANTHER" id="PTHR37690:SF1">
    <property type="entry name" value="CHORISMATE DEHYDRATASE"/>
    <property type="match status" value="1"/>
</dbReference>
<dbReference type="AlphaFoldDB" id="A0A0H2X172"/>
<dbReference type="RefSeq" id="WP_011324733.1">
    <property type="nucleotide sequence ID" value="NC_007429.1"/>
</dbReference>
<gene>
    <name evidence="4" type="primary">mqnA</name>
    <name evidence="5" type="ordered locus">CTA_0467</name>
</gene>
<evidence type="ECO:0000256" key="3">
    <source>
        <dbReference type="ARBA" id="ARBA00023239"/>
    </source>
</evidence>
<dbReference type="InterPro" id="IPR003773">
    <property type="entry name" value="Menaquinone_biosynth"/>
</dbReference>
<evidence type="ECO:0000256" key="1">
    <source>
        <dbReference type="ARBA" id="ARBA00004863"/>
    </source>
</evidence>
<comment type="catalytic activity">
    <reaction evidence="4">
        <text>chorismate = 3-[(1-carboxyvinyl)-oxy]benzoate + H2O</text>
        <dbReference type="Rhea" id="RHEA:40051"/>
        <dbReference type="ChEBI" id="CHEBI:15377"/>
        <dbReference type="ChEBI" id="CHEBI:29748"/>
        <dbReference type="ChEBI" id="CHEBI:76981"/>
        <dbReference type="EC" id="4.2.1.151"/>
    </reaction>
</comment>
<dbReference type="HAMAP" id="MF_00995">
    <property type="entry name" value="MqnA"/>
    <property type="match status" value="1"/>
</dbReference>
<dbReference type="CDD" id="cd13634">
    <property type="entry name" value="PBP2_Sco4506"/>
    <property type="match status" value="1"/>
</dbReference>
<proteinExistence type="inferred from homology"/>
<accession>A0A0H2X172</accession>
<comment type="pathway">
    <text evidence="1 4">Quinol/quinone metabolism; menaquinone biosynthesis.</text>
</comment>
<dbReference type="UniPathway" id="UPA00079"/>
<evidence type="ECO:0000256" key="2">
    <source>
        <dbReference type="ARBA" id="ARBA00022428"/>
    </source>
</evidence>
<dbReference type="EMBL" id="CP000051">
    <property type="protein sequence ID" value="AAX50699.1"/>
    <property type="molecule type" value="Genomic_DNA"/>
</dbReference>
<organism evidence="5 6">
    <name type="scientific">Chlamydia trachomatis serovar A (strain ATCC VR-571B / DSM 19440 / HAR-13)</name>
    <dbReference type="NCBI Taxonomy" id="315277"/>
    <lineage>
        <taxon>Bacteria</taxon>
        <taxon>Pseudomonadati</taxon>
        <taxon>Chlamydiota</taxon>
        <taxon>Chlamydiia</taxon>
        <taxon>Chlamydiales</taxon>
        <taxon>Chlamydiaceae</taxon>
        <taxon>Chlamydia/Chlamydophila group</taxon>
        <taxon>Chlamydia</taxon>
    </lineage>
</organism>
<dbReference type="Pfam" id="PF02621">
    <property type="entry name" value="VitK2_biosynth"/>
    <property type="match status" value="1"/>
</dbReference>
<keyword evidence="3 4" id="KW-0456">Lyase</keyword>
<evidence type="ECO:0000313" key="6">
    <source>
        <dbReference type="Proteomes" id="UP000002532"/>
    </source>
</evidence>
<keyword evidence="2 4" id="KW-0474">Menaquinone biosynthesis</keyword>
<dbReference type="KEGG" id="cta:CTA_0467"/>
<evidence type="ECO:0000256" key="4">
    <source>
        <dbReference type="HAMAP-Rule" id="MF_00995"/>
    </source>
</evidence>
<dbReference type="SUPFAM" id="SSF53850">
    <property type="entry name" value="Periplasmic binding protein-like II"/>
    <property type="match status" value="1"/>
</dbReference>
<dbReference type="HOGENOM" id="CLU_059898_0_0_0"/>
<protein>
    <recommendedName>
        <fullName evidence="4">Chorismate dehydratase</fullName>
        <ecNumber evidence="4">4.2.1.151</ecNumber>
    </recommendedName>
    <alternativeName>
        <fullName evidence="4">Menaquinone biosynthetic enzyme MqnA</fullName>
    </alternativeName>
</protein>
<dbReference type="EC" id="4.2.1.151" evidence="4"/>
<comment type="function">
    <text evidence="4">Catalyzes the dehydration of chorismate into 3-[(1-carboxyvinyl)oxy]benzoate, a step in the biosynthesis of menaquinone (MK, vitamin K2).</text>
</comment>